<dbReference type="SUPFAM" id="SSF52540">
    <property type="entry name" value="P-loop containing nucleoside triphosphate hydrolases"/>
    <property type="match status" value="1"/>
</dbReference>
<dbReference type="RefSeq" id="WP_110178574.1">
    <property type="nucleotide sequence ID" value="NZ_BAAFHQ010000006.1"/>
</dbReference>
<evidence type="ECO:0000313" key="3">
    <source>
        <dbReference type="Proteomes" id="UP000246800"/>
    </source>
</evidence>
<dbReference type="EMBL" id="QEIT01000020">
    <property type="protein sequence ID" value="PWZ75955.1"/>
    <property type="molecule type" value="Genomic_DNA"/>
</dbReference>
<proteinExistence type="predicted"/>
<name>A0A317YU37_STAPS</name>
<sequence length="254" mass="29243">MKKAFGNFKSEKLKKFEPVESIENLKCEQCKKTYTLHKFESGYSYKDGCDCEMIEAAKASQLKKEVQAAFSNSTYDESIKHATVNNYKPQNESQKYAKDTAVEYVTNFSLDNPRTIIFQGSYGTGKSHLAFAITKALRDKGYKVAFMHIPDLMDRIKNTYNKASLQSTDELIDELSNLDLLVLDDVGVEDTQHTLGKLFSIVNKRQNLNNIYTTNLSKKQLIKSQDWERISTRMNKNARRVKVLGEDWRETDSW</sequence>
<protein>
    <submittedName>
        <fullName evidence="2">DNA replication protein DnaC</fullName>
    </submittedName>
</protein>
<dbReference type="InterPro" id="IPR002611">
    <property type="entry name" value="IstB_ATP-bd"/>
</dbReference>
<organism evidence="2 3">
    <name type="scientific">Staphylococcus pseudintermedius</name>
    <dbReference type="NCBI Taxonomy" id="283734"/>
    <lineage>
        <taxon>Bacteria</taxon>
        <taxon>Bacillati</taxon>
        <taxon>Bacillota</taxon>
        <taxon>Bacilli</taxon>
        <taxon>Bacillales</taxon>
        <taxon>Staphylococcaceae</taxon>
        <taxon>Staphylococcus</taxon>
        <taxon>Staphylococcus intermedius group</taxon>
    </lineage>
</organism>
<comment type="caution">
    <text evidence="2">The sequence shown here is derived from an EMBL/GenBank/DDBJ whole genome shotgun (WGS) entry which is preliminary data.</text>
</comment>
<gene>
    <name evidence="2" type="ORF">DD902_04125</name>
</gene>
<dbReference type="InterPro" id="IPR027417">
    <property type="entry name" value="P-loop_NTPase"/>
</dbReference>
<dbReference type="Gene3D" id="3.40.50.300">
    <property type="entry name" value="P-loop containing nucleotide triphosphate hydrolases"/>
    <property type="match status" value="1"/>
</dbReference>
<accession>A0A317YU37</accession>
<dbReference type="PANTHER" id="PTHR30050:SF4">
    <property type="entry name" value="ATP-BINDING PROTEIN RV3427C IN INSERTION SEQUENCE-RELATED"/>
    <property type="match status" value="1"/>
</dbReference>
<dbReference type="GO" id="GO:0005524">
    <property type="term" value="F:ATP binding"/>
    <property type="evidence" value="ECO:0007669"/>
    <property type="project" value="InterPro"/>
</dbReference>
<evidence type="ECO:0000259" key="1">
    <source>
        <dbReference type="Pfam" id="PF01695"/>
    </source>
</evidence>
<dbReference type="Pfam" id="PF01695">
    <property type="entry name" value="IstB_IS21"/>
    <property type="match status" value="1"/>
</dbReference>
<feature type="domain" description="IstB-like ATP-binding" evidence="1">
    <location>
        <begin position="80"/>
        <end position="220"/>
    </location>
</feature>
<dbReference type="AlphaFoldDB" id="A0A317YU37"/>
<dbReference type="PANTHER" id="PTHR30050">
    <property type="entry name" value="CHROMOSOMAL REPLICATION INITIATOR PROTEIN DNAA"/>
    <property type="match status" value="1"/>
</dbReference>
<dbReference type="GO" id="GO:0006260">
    <property type="term" value="P:DNA replication"/>
    <property type="evidence" value="ECO:0007669"/>
    <property type="project" value="TreeGrafter"/>
</dbReference>
<reference evidence="2 3" key="1">
    <citation type="journal article" date="2018" name="Vet. Microbiol.">
        <title>Clonal diversity and geographic distribution of methicillin-resistant Staphylococcus pseudintermedius from Australian animals: Discovery of novel sequence types.</title>
        <authorList>
            <person name="Worthing K.A."/>
            <person name="Abraham S."/>
            <person name="Coombs G.W."/>
            <person name="Pang S."/>
            <person name="Saputra S."/>
            <person name="Jordan D."/>
            <person name="Trott D.J."/>
            <person name="Norris J.M."/>
        </authorList>
    </citation>
    <scope>NUCLEOTIDE SEQUENCE [LARGE SCALE GENOMIC DNA]</scope>
    <source>
        <strain evidence="2 3">ST525 1</strain>
    </source>
</reference>
<evidence type="ECO:0000313" key="2">
    <source>
        <dbReference type="EMBL" id="PWZ75955.1"/>
    </source>
</evidence>
<dbReference type="Proteomes" id="UP000246800">
    <property type="component" value="Unassembled WGS sequence"/>
</dbReference>